<protein>
    <submittedName>
        <fullName evidence="1">Uncharacterized protein</fullName>
    </submittedName>
</protein>
<dbReference type="InterPro" id="IPR015943">
    <property type="entry name" value="WD40/YVTN_repeat-like_dom_sf"/>
</dbReference>
<proteinExistence type="predicted"/>
<keyword evidence="2" id="KW-1185">Reference proteome</keyword>
<reference evidence="1" key="1">
    <citation type="submission" date="2019-08" db="EMBL/GenBank/DDBJ databases">
        <title>The improved chromosome-level genome for the pearl oyster Pinctada fucata martensii using PacBio sequencing and Hi-C.</title>
        <authorList>
            <person name="Zheng Z."/>
        </authorList>
    </citation>
    <scope>NUCLEOTIDE SEQUENCE</scope>
    <source>
        <strain evidence="1">ZZ-2019</strain>
        <tissue evidence="1">Adductor muscle</tissue>
    </source>
</reference>
<comment type="caution">
    <text evidence="1">The sequence shown here is derived from an EMBL/GenBank/DDBJ whole genome shotgun (WGS) entry which is preliminary data.</text>
</comment>
<accession>A0AA89BJV8</accession>
<evidence type="ECO:0000313" key="1">
    <source>
        <dbReference type="EMBL" id="KAK3083767.1"/>
    </source>
</evidence>
<gene>
    <name evidence="1" type="ORF">FSP39_002842</name>
</gene>
<evidence type="ECO:0000313" key="2">
    <source>
        <dbReference type="Proteomes" id="UP001186944"/>
    </source>
</evidence>
<sequence>MNTCIKDVQLEVEKIIEYARIFEKKMVDEISNKRDLNVKTFERLRNLLIQSDETYEQTIDEIDLKLQTLCSNDIADFMKNAEKTLCELSVPCVEEKVETLSLSEDGDRNGILKKCIGSLIQESVPVKIGIEPSLDFVDAKNPKPIAELVVIRTFEPSWGEPVWSVSIAKDGKAWVGTADKLLRLMDVSGKEHLKVRMDHTPLFTMTTPDDDVIVTHALKSTKIHRVTTSGKVSLYADIAPFNAFGVIVTEGGNVLACTTNRKLMKFFHHGDVMQDIEIDVDPYQITLTNRGRYLVRGGDILLTIHGIADPIELQPEWKIDPIECDRYGHIVCGSRQTGSGIYILNQYGLLLQQFPLNDHVYDIAIDETDQLWIATRSGKIIIAKYLDNGE</sequence>
<dbReference type="SUPFAM" id="SSF63829">
    <property type="entry name" value="Calcium-dependent phosphotriesterase"/>
    <property type="match status" value="1"/>
</dbReference>
<dbReference type="Gene3D" id="2.130.10.10">
    <property type="entry name" value="YVTN repeat-like/Quinoprotein amine dehydrogenase"/>
    <property type="match status" value="1"/>
</dbReference>
<dbReference type="EMBL" id="VSWD01000013">
    <property type="protein sequence ID" value="KAK3083767.1"/>
    <property type="molecule type" value="Genomic_DNA"/>
</dbReference>
<organism evidence="1 2">
    <name type="scientific">Pinctada imbricata</name>
    <name type="common">Atlantic pearl-oyster</name>
    <name type="synonym">Pinctada martensii</name>
    <dbReference type="NCBI Taxonomy" id="66713"/>
    <lineage>
        <taxon>Eukaryota</taxon>
        <taxon>Metazoa</taxon>
        <taxon>Spiralia</taxon>
        <taxon>Lophotrochozoa</taxon>
        <taxon>Mollusca</taxon>
        <taxon>Bivalvia</taxon>
        <taxon>Autobranchia</taxon>
        <taxon>Pteriomorphia</taxon>
        <taxon>Pterioida</taxon>
        <taxon>Pterioidea</taxon>
        <taxon>Pteriidae</taxon>
        <taxon>Pinctada</taxon>
    </lineage>
</organism>
<dbReference type="Proteomes" id="UP001186944">
    <property type="component" value="Unassembled WGS sequence"/>
</dbReference>
<dbReference type="AlphaFoldDB" id="A0AA89BJV8"/>
<name>A0AA89BJV8_PINIB</name>